<evidence type="ECO:0000256" key="1">
    <source>
        <dbReference type="SAM" id="MobiDB-lite"/>
    </source>
</evidence>
<evidence type="ECO:0000313" key="4">
    <source>
        <dbReference type="Proteomes" id="UP000750502"/>
    </source>
</evidence>
<dbReference type="AlphaFoldDB" id="A0A9P7HYW8"/>
<feature type="transmembrane region" description="Helical" evidence="2">
    <location>
        <begin position="164"/>
        <end position="182"/>
    </location>
</feature>
<organism evidence="3 4">
    <name type="scientific">Fusarium xylarioides</name>
    <dbReference type="NCBI Taxonomy" id="221167"/>
    <lineage>
        <taxon>Eukaryota</taxon>
        <taxon>Fungi</taxon>
        <taxon>Dikarya</taxon>
        <taxon>Ascomycota</taxon>
        <taxon>Pezizomycotina</taxon>
        <taxon>Sordariomycetes</taxon>
        <taxon>Hypocreomycetidae</taxon>
        <taxon>Hypocreales</taxon>
        <taxon>Nectriaceae</taxon>
        <taxon>Fusarium</taxon>
        <taxon>Fusarium fujikuroi species complex</taxon>
    </lineage>
</organism>
<evidence type="ECO:0000313" key="3">
    <source>
        <dbReference type="EMBL" id="KAG5764361.1"/>
    </source>
</evidence>
<dbReference type="EMBL" id="JADFTT010000252">
    <property type="protein sequence ID" value="KAG5764361.1"/>
    <property type="molecule type" value="Genomic_DNA"/>
</dbReference>
<feature type="compositionally biased region" description="Polar residues" evidence="1">
    <location>
        <begin position="32"/>
        <end position="44"/>
    </location>
</feature>
<reference evidence="3" key="1">
    <citation type="journal article" date="2020" name="bioRxiv">
        <title>Historical genomics reveals the evolutionary mechanisms behind multiple outbreaks of the host-specific coffee wilt pathogen Fusarium xylarioides.</title>
        <authorList>
            <person name="Peck D."/>
            <person name="Nowell R.W."/>
            <person name="Flood J."/>
            <person name="Ryan M.J."/>
            <person name="Barraclough T.G."/>
        </authorList>
    </citation>
    <scope>NUCLEOTIDE SEQUENCE</scope>
    <source>
        <strain evidence="3">IMI 127659i</strain>
    </source>
</reference>
<reference evidence="3" key="2">
    <citation type="submission" date="2020-10" db="EMBL/GenBank/DDBJ databases">
        <authorList>
            <person name="Peck L.D."/>
            <person name="Nowell R.W."/>
            <person name="Flood J."/>
            <person name="Ryan M.J."/>
            <person name="Barraclough T.G."/>
        </authorList>
    </citation>
    <scope>NUCLEOTIDE SEQUENCE</scope>
    <source>
        <strain evidence="3">IMI 127659i</strain>
    </source>
</reference>
<keyword evidence="4" id="KW-1185">Reference proteome</keyword>
<dbReference type="Proteomes" id="UP000750502">
    <property type="component" value="Unassembled WGS sequence"/>
</dbReference>
<comment type="caution">
    <text evidence="3">The sequence shown here is derived from an EMBL/GenBank/DDBJ whole genome shotgun (WGS) entry which is preliminary data.</text>
</comment>
<gene>
    <name evidence="3" type="ORF">H9Q72_007557</name>
</gene>
<evidence type="ECO:0000256" key="2">
    <source>
        <dbReference type="SAM" id="Phobius"/>
    </source>
</evidence>
<name>A0A9P7HYW8_9HYPO</name>
<dbReference type="OrthoDB" id="3692311at2759"/>
<protein>
    <submittedName>
        <fullName evidence="3">Uncharacterized protein</fullName>
    </submittedName>
</protein>
<keyword evidence="2" id="KW-0472">Membrane</keyword>
<feature type="transmembrane region" description="Helical" evidence="2">
    <location>
        <begin position="66"/>
        <end position="85"/>
    </location>
</feature>
<accession>A0A9P7HYW8</accession>
<feature type="transmembrane region" description="Helical" evidence="2">
    <location>
        <begin position="105"/>
        <end position="126"/>
    </location>
</feature>
<keyword evidence="2" id="KW-1133">Transmembrane helix</keyword>
<feature type="compositionally biased region" description="Basic and acidic residues" evidence="1">
    <location>
        <begin position="17"/>
        <end position="30"/>
    </location>
</feature>
<proteinExistence type="predicted"/>
<sequence length="578" mass="64294">MNQSHEPSYLLAGFPSEDDRMGAHENKDPNATEMSLKSPNTPASGGSHGMPNEERGFGRKFMPGRVLADCTATLVPIALLASAIAMMCLDKKQTEKEEYGKWKNAITVIASIFPIVFASIVGRMVFESARWKLEKGTTLDLLEQLIGSRTVGSTFTTQISLGKVNILGIVLLLVWAFSPLGSQSILRMLDTRLEQVNTDSDVAYFSTDAESRVADPLPASPQSSAGQARDFGNMNSMFTSLFLPSRASKSSPMDLWGNVKIPNLDITDDGWHDVPSNPDPDSYSALIGLPITNVTTGNVTFSIDSSYLNLACYNLTRANTTFNIPHNWTNPTYWGTYVPKPNGTWYGYNRSLSQDAWSLAVDRFVDPYWATNGNLANRFENYNFGVNYYGRPVLFENETDLHVEPSRLLFNSEFTDRVNAAANGFTAECHVFQRYVESRVHCSRVDMSTSQNCSVAAQRLSRTKHATENITALSWERVWSRVSGLPGIMGGSALYADITMRYLDNPVLNAVTNQGLEENTNLFKDVTPEQFSRRLAQVINTYLLLGQVFETAMQADSNFNFNITAPAKKLGRKRRLNW</sequence>
<feature type="region of interest" description="Disordered" evidence="1">
    <location>
        <begin position="1"/>
        <end position="56"/>
    </location>
</feature>
<keyword evidence="2" id="KW-0812">Transmembrane</keyword>